<proteinExistence type="predicted"/>
<evidence type="ECO:0000313" key="2">
    <source>
        <dbReference type="Proteomes" id="UP000824120"/>
    </source>
</evidence>
<organism evidence="1 2">
    <name type="scientific">Solanum commersonii</name>
    <name type="common">Commerson's wild potato</name>
    <name type="synonym">Commerson's nightshade</name>
    <dbReference type="NCBI Taxonomy" id="4109"/>
    <lineage>
        <taxon>Eukaryota</taxon>
        <taxon>Viridiplantae</taxon>
        <taxon>Streptophyta</taxon>
        <taxon>Embryophyta</taxon>
        <taxon>Tracheophyta</taxon>
        <taxon>Spermatophyta</taxon>
        <taxon>Magnoliopsida</taxon>
        <taxon>eudicotyledons</taxon>
        <taxon>Gunneridae</taxon>
        <taxon>Pentapetalae</taxon>
        <taxon>asterids</taxon>
        <taxon>lamiids</taxon>
        <taxon>Solanales</taxon>
        <taxon>Solanaceae</taxon>
        <taxon>Solanoideae</taxon>
        <taxon>Solaneae</taxon>
        <taxon>Solanum</taxon>
    </lineage>
</organism>
<sequence>MNGSPRDVTGCLLPLEIQNNSNSYILVTNLTLHLADWNIIRHHDMHVLGWCTYQVRVGDILEIIRRKNIHQSSMEMYTYEETMAITT</sequence>
<name>A0A9J5WTK6_SOLCO</name>
<dbReference type="Proteomes" id="UP000824120">
    <property type="component" value="Chromosome 11"/>
</dbReference>
<dbReference type="AlphaFoldDB" id="A0A9J5WTK6"/>
<evidence type="ECO:0000313" key="1">
    <source>
        <dbReference type="EMBL" id="KAG5578328.1"/>
    </source>
</evidence>
<protein>
    <submittedName>
        <fullName evidence="1">Uncharacterized protein</fullName>
    </submittedName>
</protein>
<gene>
    <name evidence="1" type="ORF">H5410_058462</name>
</gene>
<comment type="caution">
    <text evidence="1">The sequence shown here is derived from an EMBL/GenBank/DDBJ whole genome shotgun (WGS) entry which is preliminary data.</text>
</comment>
<dbReference type="EMBL" id="JACXVP010000011">
    <property type="protein sequence ID" value="KAG5578328.1"/>
    <property type="molecule type" value="Genomic_DNA"/>
</dbReference>
<reference evidence="1 2" key="1">
    <citation type="submission" date="2020-09" db="EMBL/GenBank/DDBJ databases">
        <title>De no assembly of potato wild relative species, Solanum commersonii.</title>
        <authorList>
            <person name="Cho K."/>
        </authorList>
    </citation>
    <scope>NUCLEOTIDE SEQUENCE [LARGE SCALE GENOMIC DNA]</scope>
    <source>
        <strain evidence="1">LZ3.2</strain>
        <tissue evidence="1">Leaf</tissue>
    </source>
</reference>
<keyword evidence="2" id="KW-1185">Reference proteome</keyword>
<accession>A0A9J5WTK6</accession>